<dbReference type="PANTHER" id="PTHR12320:SF1">
    <property type="entry name" value="PROTEIN PHOSPHATASE PTC7 HOMOLOG"/>
    <property type="match status" value="1"/>
</dbReference>
<organism evidence="4">
    <name type="scientific">Aphanomyces invadans</name>
    <dbReference type="NCBI Taxonomy" id="157072"/>
    <lineage>
        <taxon>Eukaryota</taxon>
        <taxon>Sar</taxon>
        <taxon>Stramenopiles</taxon>
        <taxon>Oomycota</taxon>
        <taxon>Saprolegniomycetes</taxon>
        <taxon>Saprolegniales</taxon>
        <taxon>Verrucalvaceae</taxon>
        <taxon>Aphanomyces</taxon>
    </lineage>
</organism>
<dbReference type="InterPro" id="IPR036457">
    <property type="entry name" value="PPM-type-like_dom_sf"/>
</dbReference>
<dbReference type="EMBL" id="KI914003">
    <property type="protein sequence ID" value="ETV92088.1"/>
    <property type="molecule type" value="Genomic_DNA"/>
</dbReference>
<keyword evidence="1" id="KW-0904">Protein phosphatase</keyword>
<evidence type="ECO:0000259" key="3">
    <source>
        <dbReference type="PROSITE" id="PS51746"/>
    </source>
</evidence>
<feature type="region of interest" description="Disordered" evidence="2">
    <location>
        <begin position="14"/>
        <end position="36"/>
    </location>
</feature>
<dbReference type="VEuPathDB" id="FungiDB:H310_13507"/>
<comment type="similarity">
    <text evidence="1">Belongs to the PP2C family.</text>
</comment>
<name>A0A024TDF6_9STRA</name>
<dbReference type="InterPro" id="IPR001932">
    <property type="entry name" value="PPM-type_phosphatase-like_dom"/>
</dbReference>
<accession>A0A024TDF6</accession>
<comment type="cofactor">
    <cofactor evidence="1">
        <name>Mn(2+)</name>
        <dbReference type="ChEBI" id="CHEBI:29035"/>
    </cofactor>
</comment>
<dbReference type="GO" id="GO:0046872">
    <property type="term" value="F:metal ion binding"/>
    <property type="evidence" value="ECO:0007669"/>
    <property type="project" value="UniProtKB-UniRule"/>
</dbReference>
<comment type="catalytic activity">
    <reaction evidence="1">
        <text>O-phospho-L-seryl-[protein] + H2O = L-seryl-[protein] + phosphate</text>
        <dbReference type="Rhea" id="RHEA:20629"/>
        <dbReference type="Rhea" id="RHEA-COMP:9863"/>
        <dbReference type="Rhea" id="RHEA-COMP:11604"/>
        <dbReference type="ChEBI" id="CHEBI:15377"/>
        <dbReference type="ChEBI" id="CHEBI:29999"/>
        <dbReference type="ChEBI" id="CHEBI:43474"/>
        <dbReference type="ChEBI" id="CHEBI:83421"/>
        <dbReference type="EC" id="3.1.3.16"/>
    </reaction>
</comment>
<evidence type="ECO:0000313" key="4">
    <source>
        <dbReference type="EMBL" id="ETV92088.1"/>
    </source>
</evidence>
<dbReference type="SMART" id="SM00332">
    <property type="entry name" value="PP2Cc"/>
    <property type="match status" value="1"/>
</dbReference>
<dbReference type="AlphaFoldDB" id="A0A024TDF6"/>
<dbReference type="RefSeq" id="XP_008879250.1">
    <property type="nucleotide sequence ID" value="XM_008881028.1"/>
</dbReference>
<keyword evidence="1" id="KW-0460">Magnesium</keyword>
<dbReference type="EC" id="3.1.3.16" evidence="1"/>
<evidence type="ECO:0000256" key="2">
    <source>
        <dbReference type="SAM" id="MobiDB-lite"/>
    </source>
</evidence>
<comment type="catalytic activity">
    <reaction evidence="1">
        <text>O-phospho-L-threonyl-[protein] + H2O = L-threonyl-[protein] + phosphate</text>
        <dbReference type="Rhea" id="RHEA:47004"/>
        <dbReference type="Rhea" id="RHEA-COMP:11060"/>
        <dbReference type="Rhea" id="RHEA-COMP:11605"/>
        <dbReference type="ChEBI" id="CHEBI:15377"/>
        <dbReference type="ChEBI" id="CHEBI:30013"/>
        <dbReference type="ChEBI" id="CHEBI:43474"/>
        <dbReference type="ChEBI" id="CHEBI:61977"/>
        <dbReference type="EC" id="3.1.3.16"/>
    </reaction>
</comment>
<feature type="region of interest" description="Disordered" evidence="2">
    <location>
        <begin position="53"/>
        <end position="72"/>
    </location>
</feature>
<proteinExistence type="inferred from homology"/>
<dbReference type="PANTHER" id="PTHR12320">
    <property type="entry name" value="PROTEIN PHOSPHATASE 2C"/>
    <property type="match status" value="1"/>
</dbReference>
<dbReference type="PROSITE" id="PS51746">
    <property type="entry name" value="PPM_2"/>
    <property type="match status" value="1"/>
</dbReference>
<keyword evidence="1" id="KW-0479">Metal-binding</keyword>
<protein>
    <recommendedName>
        <fullName evidence="1">Protein phosphatase</fullName>
        <ecNumber evidence="1">3.1.3.16</ecNumber>
    </recommendedName>
</protein>
<reference evidence="4" key="1">
    <citation type="submission" date="2013-12" db="EMBL/GenBank/DDBJ databases">
        <title>The Genome Sequence of Aphanomyces invadans NJM9701.</title>
        <authorList>
            <consortium name="The Broad Institute Genomics Platform"/>
            <person name="Russ C."/>
            <person name="Tyler B."/>
            <person name="van West P."/>
            <person name="Dieguez-Uribeondo J."/>
            <person name="Young S.K."/>
            <person name="Zeng Q."/>
            <person name="Gargeya S."/>
            <person name="Fitzgerald M."/>
            <person name="Abouelleil A."/>
            <person name="Alvarado L."/>
            <person name="Chapman S.B."/>
            <person name="Gainer-Dewar J."/>
            <person name="Goldberg J."/>
            <person name="Griggs A."/>
            <person name="Gujja S."/>
            <person name="Hansen M."/>
            <person name="Howarth C."/>
            <person name="Imamovic A."/>
            <person name="Ireland A."/>
            <person name="Larimer J."/>
            <person name="McCowan C."/>
            <person name="Murphy C."/>
            <person name="Pearson M."/>
            <person name="Poon T.W."/>
            <person name="Priest M."/>
            <person name="Roberts A."/>
            <person name="Saif S."/>
            <person name="Shea T."/>
            <person name="Sykes S."/>
            <person name="Wortman J."/>
            <person name="Nusbaum C."/>
            <person name="Birren B."/>
        </authorList>
    </citation>
    <scope>NUCLEOTIDE SEQUENCE [LARGE SCALE GENOMIC DNA]</scope>
    <source>
        <strain evidence="4">NJM9701</strain>
    </source>
</reference>
<feature type="compositionally biased region" description="Low complexity" evidence="2">
    <location>
        <begin position="26"/>
        <end position="36"/>
    </location>
</feature>
<gene>
    <name evidence="4" type="ORF">H310_13507</name>
</gene>
<keyword evidence="1" id="KW-0464">Manganese</keyword>
<dbReference type="SUPFAM" id="SSF81606">
    <property type="entry name" value="PP2C-like"/>
    <property type="match status" value="1"/>
</dbReference>
<keyword evidence="1" id="KW-0378">Hydrolase</keyword>
<dbReference type="OrthoDB" id="25675at2759"/>
<dbReference type="eggNOG" id="ENOG502RIA3">
    <property type="taxonomic scope" value="Eukaryota"/>
</dbReference>
<dbReference type="InterPro" id="IPR039123">
    <property type="entry name" value="PPTC7"/>
</dbReference>
<dbReference type="GO" id="GO:0004722">
    <property type="term" value="F:protein serine/threonine phosphatase activity"/>
    <property type="evidence" value="ECO:0007669"/>
    <property type="project" value="UniProtKB-EC"/>
</dbReference>
<sequence length="394" mass="43805">MVQVLQRSTSLMKMLRGGNYPRDRQPLTPGTPQQQLPALGNKVVRTPILVEEKHVHPTTPRPEPSSGSNKLTRMWQNIRRRGRDESAPRHGSASFVLHGEDAMAVGPLYHIVADGISTTTHHSTSAAPSLSPSPSAVLARALVHAVEHVLLHDPPPSSLADFEHMVIRGILTAQALCQHVSSTMGSTLVVALVHAKHLFTFSIGDSKCLVLRKGRIVYETLAVMKEFNVPWTVTHHALRPHMYVVQRIPLKKLDIVLSFSDGFGDNVYKDDLVNLLHVTATPSDKCHRLLQHARALNDVSKETAFPFSAAAAAAYVARAKEDESSETLQRRDDLSKRYESKWPQLLSRQVLVASSTLHDPPHRDFHYSMAQLYRMATLKKKKPDDISIALLEYG</sequence>
<evidence type="ECO:0000256" key="1">
    <source>
        <dbReference type="RuleBase" id="RU366020"/>
    </source>
</evidence>
<feature type="domain" description="PPM-type phosphatase" evidence="3">
    <location>
        <begin position="81"/>
        <end position="393"/>
    </location>
</feature>
<dbReference type="Pfam" id="PF13672">
    <property type="entry name" value="PP2C_2"/>
    <property type="match status" value="1"/>
</dbReference>
<comment type="cofactor">
    <cofactor evidence="1">
        <name>Mg(2+)</name>
        <dbReference type="ChEBI" id="CHEBI:18420"/>
    </cofactor>
</comment>
<dbReference type="Gene3D" id="3.60.40.10">
    <property type="entry name" value="PPM-type phosphatase domain"/>
    <property type="match status" value="1"/>
</dbReference>
<dbReference type="GeneID" id="20090557"/>
<dbReference type="STRING" id="157072.A0A024TDF6"/>